<dbReference type="GO" id="GO:0003824">
    <property type="term" value="F:catalytic activity"/>
    <property type="evidence" value="ECO:0007669"/>
    <property type="project" value="UniProtKB-ARBA"/>
</dbReference>
<dbReference type="Proteomes" id="UP000198217">
    <property type="component" value="Chromosome I"/>
</dbReference>
<dbReference type="PANTHER" id="PTHR43194:SF2">
    <property type="entry name" value="PEROXISOMAL MEMBRANE PROTEIN LPX1"/>
    <property type="match status" value="1"/>
</dbReference>
<dbReference type="Gene3D" id="3.40.50.1820">
    <property type="entry name" value="alpha/beta hydrolase"/>
    <property type="match status" value="1"/>
</dbReference>
<dbReference type="EMBL" id="LT607750">
    <property type="protein sequence ID" value="SCG64413.1"/>
    <property type="molecule type" value="Genomic_DNA"/>
</dbReference>
<accession>A0A1C5J1S6</accession>
<dbReference type="SUPFAM" id="SSF53474">
    <property type="entry name" value="alpha/beta-Hydrolases"/>
    <property type="match status" value="1"/>
</dbReference>
<evidence type="ECO:0000259" key="1">
    <source>
        <dbReference type="Pfam" id="PF12697"/>
    </source>
</evidence>
<evidence type="ECO:0000313" key="2">
    <source>
        <dbReference type="EMBL" id="SCG64413.1"/>
    </source>
</evidence>
<dbReference type="InterPro" id="IPR000073">
    <property type="entry name" value="AB_hydrolase_1"/>
</dbReference>
<name>A0A1C5J1S6_9ACTN</name>
<protein>
    <submittedName>
        <fullName evidence="2">Pimeloyl-ACP methyl ester carboxylesterase</fullName>
    </submittedName>
</protein>
<dbReference type="PANTHER" id="PTHR43194">
    <property type="entry name" value="HYDROLASE ALPHA/BETA FOLD FAMILY"/>
    <property type="match status" value="1"/>
</dbReference>
<reference evidence="2 3" key="1">
    <citation type="submission" date="2016-06" db="EMBL/GenBank/DDBJ databases">
        <authorList>
            <person name="Kjaerup R.B."/>
            <person name="Dalgaard T.S."/>
            <person name="Juul-Madsen H.R."/>
        </authorList>
    </citation>
    <scope>NUCLEOTIDE SEQUENCE [LARGE SCALE GENOMIC DNA]</scope>
    <source>
        <strain evidence="2 3">DSM 43904</strain>
    </source>
</reference>
<dbReference type="AlphaFoldDB" id="A0A1C5J1S6"/>
<proteinExistence type="predicted"/>
<organism evidence="2 3">
    <name type="scientific">Micromonospora echinaurantiaca</name>
    <dbReference type="NCBI Taxonomy" id="47857"/>
    <lineage>
        <taxon>Bacteria</taxon>
        <taxon>Bacillati</taxon>
        <taxon>Actinomycetota</taxon>
        <taxon>Actinomycetes</taxon>
        <taxon>Micromonosporales</taxon>
        <taxon>Micromonosporaceae</taxon>
        <taxon>Micromonospora</taxon>
    </lineage>
</organism>
<gene>
    <name evidence="2" type="ORF">GA0070609_3960</name>
</gene>
<evidence type="ECO:0000313" key="3">
    <source>
        <dbReference type="Proteomes" id="UP000198217"/>
    </source>
</evidence>
<dbReference type="Pfam" id="PF12697">
    <property type="entry name" value="Abhydrolase_6"/>
    <property type="match status" value="1"/>
</dbReference>
<dbReference type="RefSeq" id="WP_088995110.1">
    <property type="nucleotide sequence ID" value="NZ_LT607750.1"/>
</dbReference>
<feature type="domain" description="AB hydrolase-1" evidence="1">
    <location>
        <begin position="23"/>
        <end position="260"/>
    </location>
</feature>
<keyword evidence="3" id="KW-1185">Reference proteome</keyword>
<dbReference type="InterPro" id="IPR050228">
    <property type="entry name" value="Carboxylesterase_BioH"/>
</dbReference>
<sequence>MDRIVAPDGEKIVLHTTGTGPDVVVVHGGGVTIEQYRRLATALAERCTVHLYNRRGRADAPARREPYTLTQEIEDLGAVLAHTGARTVVGHSSGGFIALRAALTLPIARLALYDPAVSVDGILTGDFIASARAAIRAGDPARAMAIVGAAANPHLPASRLPLGAQTALCRLFLRTQVGRQMSELLDITLDETALVAAHGGAPEQYTGVEAEVLFAYGQAGPPYYPRIAAALATALPRMRVLPVPRCGHDGINRAPARLVDPLAAFLTAAA</sequence>
<dbReference type="InterPro" id="IPR029058">
    <property type="entry name" value="AB_hydrolase_fold"/>
</dbReference>